<gene>
    <name evidence="1" type="ORF">NAS2_0829</name>
</gene>
<evidence type="ECO:0000313" key="2">
    <source>
        <dbReference type="Proteomes" id="UP000509448"/>
    </source>
</evidence>
<keyword evidence="2" id="KW-1185">Reference proteome</keyword>
<accession>A0A4P2VMG7</accession>
<evidence type="ECO:0000313" key="1">
    <source>
        <dbReference type="EMBL" id="BBE42218.1"/>
    </source>
</evidence>
<dbReference type="AlphaFoldDB" id="A0A4P2VMG7"/>
<dbReference type="KEGG" id="ccai:NAS2_0829"/>
<sequence length="39" mass="4392">MGRLIGYEVLSKYVAGRARTSNFFRGMIAGALQCRGWRV</sequence>
<organism evidence="1 2">
    <name type="scientific">Conexivisphaera calida</name>
    <dbReference type="NCBI Taxonomy" id="1874277"/>
    <lineage>
        <taxon>Archaea</taxon>
        <taxon>Nitrososphaerota</taxon>
        <taxon>Conexivisphaeria</taxon>
        <taxon>Conexivisphaerales</taxon>
        <taxon>Conexivisphaeraceae</taxon>
        <taxon>Conexivisphaera</taxon>
    </lineage>
</organism>
<name>A0A4P2VMG7_9ARCH</name>
<protein>
    <submittedName>
        <fullName evidence="1">Uncharacterized protein</fullName>
    </submittedName>
</protein>
<dbReference type="Proteomes" id="UP000509448">
    <property type="component" value="Chromosome"/>
</dbReference>
<reference evidence="1 2" key="1">
    <citation type="journal article" date="2019" name="ISME J.">
        <title>Isolation and characterization of a thermophilic sulfur- and iron-reducing thaumarchaeote from a terrestrial acidic hot spring.</title>
        <authorList>
            <person name="Kato S."/>
            <person name="Itoh T."/>
            <person name="Yuki M."/>
            <person name="Nagamori M."/>
            <person name="Ohnishi M."/>
            <person name="Uematsu K."/>
            <person name="Suzuki K."/>
            <person name="Takashina T."/>
            <person name="Ohkuma M."/>
        </authorList>
    </citation>
    <scope>NUCLEOTIDE SEQUENCE [LARGE SCALE GENOMIC DNA]</scope>
    <source>
        <strain evidence="1 2">NAS-02</strain>
    </source>
</reference>
<dbReference type="EMBL" id="AP018732">
    <property type="protein sequence ID" value="BBE42218.1"/>
    <property type="molecule type" value="Genomic_DNA"/>
</dbReference>
<proteinExistence type="predicted"/>